<accession>A0AAD5SYM7</accession>
<dbReference type="SUPFAM" id="SSF53448">
    <property type="entry name" value="Nucleotide-diphospho-sugar transferases"/>
    <property type="match status" value="1"/>
</dbReference>
<dbReference type="InterPro" id="IPR027389">
    <property type="entry name" value="B_mannosylTrfase_Bre-3/Egh"/>
</dbReference>
<feature type="region of interest" description="Disordered" evidence="1">
    <location>
        <begin position="112"/>
        <end position="151"/>
    </location>
</feature>
<gene>
    <name evidence="4" type="ORF">HK100_004345</name>
</gene>
<dbReference type="PANTHER" id="PTHR16779:SF1">
    <property type="entry name" value="BETA-1,4-MANNOSYLTRANSFERASE EGH"/>
    <property type="match status" value="1"/>
</dbReference>
<keyword evidence="2" id="KW-0812">Transmembrane</keyword>
<feature type="transmembrane region" description="Helical" evidence="2">
    <location>
        <begin position="200"/>
        <end position="224"/>
    </location>
</feature>
<dbReference type="AlphaFoldDB" id="A0AAD5SYM7"/>
<dbReference type="Proteomes" id="UP001211907">
    <property type="component" value="Unassembled WGS sequence"/>
</dbReference>
<dbReference type="PANTHER" id="PTHR16779">
    <property type="entry name" value="BETA-1,4-MANNOSYLTRANSFERASE EGH"/>
    <property type="match status" value="1"/>
</dbReference>
<feature type="compositionally biased region" description="Low complexity" evidence="1">
    <location>
        <begin position="63"/>
        <end position="95"/>
    </location>
</feature>
<evidence type="ECO:0000256" key="2">
    <source>
        <dbReference type="SAM" id="Phobius"/>
    </source>
</evidence>
<dbReference type="InterPro" id="IPR029044">
    <property type="entry name" value="Nucleotide-diphossugar_trans"/>
</dbReference>
<dbReference type="EMBL" id="JADGJH010002156">
    <property type="protein sequence ID" value="KAJ3102542.1"/>
    <property type="molecule type" value="Genomic_DNA"/>
</dbReference>
<keyword evidence="5" id="KW-1185">Reference proteome</keyword>
<keyword evidence="2" id="KW-0472">Membrane</keyword>
<feature type="compositionally biased region" description="Basic and acidic residues" evidence="1">
    <location>
        <begin position="1"/>
        <end position="13"/>
    </location>
</feature>
<feature type="transmembrane region" description="Helical" evidence="2">
    <location>
        <begin position="596"/>
        <end position="616"/>
    </location>
</feature>
<dbReference type="GO" id="GO:0005737">
    <property type="term" value="C:cytoplasm"/>
    <property type="evidence" value="ECO:0007669"/>
    <property type="project" value="TreeGrafter"/>
</dbReference>
<feature type="non-terminal residue" evidence="4">
    <location>
        <position position="626"/>
    </location>
</feature>
<evidence type="ECO:0000256" key="1">
    <source>
        <dbReference type="SAM" id="MobiDB-lite"/>
    </source>
</evidence>
<evidence type="ECO:0000313" key="4">
    <source>
        <dbReference type="EMBL" id="KAJ3102542.1"/>
    </source>
</evidence>
<sequence>QRISGGKEADAPKRRQRALFKMNSRSTTPSASSTHSTSHSTRTPTPLRTNNTPLRTATSPYSHPLQQQQQQQRQQFQPPNHPQQLQQQQQQQRQQYYDGSRVPVQKQNVWADSETGSEVSVGDPSFPPRNIAISNGQRNYTQTNVPTSSLSQPPAAAAFSFSHALPPIPSSATDSSSSPNISYALENESDVRTNLGHTRLVMALLSEMWIVNLAFILTGTWLKSFYLGNIQQYDDYYLWNTSCYWKLGLLFPLPYTLICFFGLVLPFRTPKFLSYEGEKKRRLDNLYILTVTKGDNREAVYRAWNAHKHLERLHPSVRVHVLTDEPYFFEGINCYTCPKTFSTSCSKYKARALEWYRQTMRFTEHDWILHLDEESVIDDESVKRLLDFIFYEKDYHFGQGVIFYNQYKYWSNWIFTVADALRVGDDVSRFQLQYTYFHRPVFGAHGSFLLTNGLVENAVTWDLGSLTEDYQFAVKAWDRGFRCGKIAGIVREQSPLDLVGFMKQRRRWYVGIRRLPSVLPKVWSFFWSLGIISLFASIASIALGFELHYGTPRWMGMLIDFNFMNFVYLYILGIFLQDLDKGVNPLLMILRIPTTIVVQFIAVVLEGLAVMYGIFIPPADFDVIKK</sequence>
<evidence type="ECO:0000259" key="3">
    <source>
        <dbReference type="Pfam" id="PF13632"/>
    </source>
</evidence>
<keyword evidence="2" id="KW-1133">Transmembrane helix</keyword>
<feature type="domain" description="Glycosyltransferase 2-like" evidence="3">
    <location>
        <begin position="367"/>
        <end position="541"/>
    </location>
</feature>
<feature type="compositionally biased region" description="Low complexity" evidence="1">
    <location>
        <begin position="24"/>
        <end position="56"/>
    </location>
</feature>
<dbReference type="GO" id="GO:0019187">
    <property type="term" value="F:beta-1,4-mannosyltransferase activity"/>
    <property type="evidence" value="ECO:0007669"/>
    <property type="project" value="InterPro"/>
</dbReference>
<name>A0AAD5SYM7_9FUNG</name>
<reference evidence="4" key="1">
    <citation type="submission" date="2020-05" db="EMBL/GenBank/DDBJ databases">
        <title>Phylogenomic resolution of chytrid fungi.</title>
        <authorList>
            <person name="Stajich J.E."/>
            <person name="Amses K."/>
            <person name="Simmons R."/>
            <person name="Seto K."/>
            <person name="Myers J."/>
            <person name="Bonds A."/>
            <person name="Quandt C.A."/>
            <person name="Barry K."/>
            <person name="Liu P."/>
            <person name="Grigoriev I."/>
            <person name="Longcore J.E."/>
            <person name="James T.Y."/>
        </authorList>
    </citation>
    <scope>NUCLEOTIDE SEQUENCE</scope>
    <source>
        <strain evidence="4">JEL0513</strain>
    </source>
</reference>
<dbReference type="InterPro" id="IPR001173">
    <property type="entry name" value="Glyco_trans_2-like"/>
</dbReference>
<feature type="transmembrane region" description="Helical" evidence="2">
    <location>
        <begin position="557"/>
        <end position="576"/>
    </location>
</feature>
<dbReference type="Pfam" id="PF13632">
    <property type="entry name" value="Glyco_trans_2_3"/>
    <property type="match status" value="1"/>
</dbReference>
<feature type="transmembrane region" description="Helical" evidence="2">
    <location>
        <begin position="244"/>
        <end position="265"/>
    </location>
</feature>
<comment type="caution">
    <text evidence="4">The sequence shown here is derived from an EMBL/GenBank/DDBJ whole genome shotgun (WGS) entry which is preliminary data.</text>
</comment>
<feature type="region of interest" description="Disordered" evidence="1">
    <location>
        <begin position="1"/>
        <end position="100"/>
    </location>
</feature>
<evidence type="ECO:0000313" key="5">
    <source>
        <dbReference type="Proteomes" id="UP001211907"/>
    </source>
</evidence>
<feature type="transmembrane region" description="Helical" evidence="2">
    <location>
        <begin position="522"/>
        <end position="545"/>
    </location>
</feature>
<protein>
    <recommendedName>
        <fullName evidence="3">Glycosyltransferase 2-like domain-containing protein</fullName>
    </recommendedName>
</protein>
<proteinExistence type="predicted"/>
<feature type="compositionally biased region" description="Polar residues" evidence="1">
    <location>
        <begin position="132"/>
        <end position="145"/>
    </location>
</feature>
<organism evidence="4 5">
    <name type="scientific">Physocladia obscura</name>
    <dbReference type="NCBI Taxonomy" id="109957"/>
    <lineage>
        <taxon>Eukaryota</taxon>
        <taxon>Fungi</taxon>
        <taxon>Fungi incertae sedis</taxon>
        <taxon>Chytridiomycota</taxon>
        <taxon>Chytridiomycota incertae sedis</taxon>
        <taxon>Chytridiomycetes</taxon>
        <taxon>Chytridiales</taxon>
        <taxon>Chytriomycetaceae</taxon>
        <taxon>Physocladia</taxon>
    </lineage>
</organism>